<dbReference type="EMBL" id="ML978964">
    <property type="protein sequence ID" value="KAF1930202.1"/>
    <property type="molecule type" value="Genomic_DNA"/>
</dbReference>
<evidence type="ECO:0000313" key="2">
    <source>
        <dbReference type="Proteomes" id="UP000800082"/>
    </source>
</evidence>
<reference evidence="1" key="1">
    <citation type="journal article" date="2020" name="Stud. Mycol.">
        <title>101 Dothideomycetes genomes: a test case for predicting lifestyles and emergence of pathogens.</title>
        <authorList>
            <person name="Haridas S."/>
            <person name="Albert R."/>
            <person name="Binder M."/>
            <person name="Bloem J."/>
            <person name="Labutti K."/>
            <person name="Salamov A."/>
            <person name="Andreopoulos B."/>
            <person name="Baker S."/>
            <person name="Barry K."/>
            <person name="Bills G."/>
            <person name="Bluhm B."/>
            <person name="Cannon C."/>
            <person name="Castanera R."/>
            <person name="Culley D."/>
            <person name="Daum C."/>
            <person name="Ezra D."/>
            <person name="Gonzalez J."/>
            <person name="Henrissat B."/>
            <person name="Kuo A."/>
            <person name="Liang C."/>
            <person name="Lipzen A."/>
            <person name="Lutzoni F."/>
            <person name="Magnuson J."/>
            <person name="Mondo S."/>
            <person name="Nolan M."/>
            <person name="Ohm R."/>
            <person name="Pangilinan J."/>
            <person name="Park H.-J."/>
            <person name="Ramirez L."/>
            <person name="Alfaro M."/>
            <person name="Sun H."/>
            <person name="Tritt A."/>
            <person name="Yoshinaga Y."/>
            <person name="Zwiers L.-H."/>
            <person name="Turgeon B."/>
            <person name="Goodwin S."/>
            <person name="Spatafora J."/>
            <person name="Crous P."/>
            <person name="Grigoriev I."/>
        </authorList>
    </citation>
    <scope>NUCLEOTIDE SEQUENCE</scope>
    <source>
        <strain evidence="1">CBS 183.55</strain>
    </source>
</reference>
<keyword evidence="2" id="KW-1185">Reference proteome</keyword>
<gene>
    <name evidence="1" type="ORF">M421DRAFT_3945</name>
</gene>
<dbReference type="OrthoDB" id="3800120at2759"/>
<organism evidence="1 2">
    <name type="scientific">Didymella exigua CBS 183.55</name>
    <dbReference type="NCBI Taxonomy" id="1150837"/>
    <lineage>
        <taxon>Eukaryota</taxon>
        <taxon>Fungi</taxon>
        <taxon>Dikarya</taxon>
        <taxon>Ascomycota</taxon>
        <taxon>Pezizomycotina</taxon>
        <taxon>Dothideomycetes</taxon>
        <taxon>Pleosporomycetidae</taxon>
        <taxon>Pleosporales</taxon>
        <taxon>Pleosporineae</taxon>
        <taxon>Didymellaceae</taxon>
        <taxon>Didymella</taxon>
    </lineage>
</organism>
<evidence type="ECO:0000313" key="1">
    <source>
        <dbReference type="EMBL" id="KAF1930202.1"/>
    </source>
</evidence>
<sequence>MSFRFLDLPKELRLMVYERLSSTTSRRINIITHTGGENQSYTILTLTKFPVAVLVTSRMIHKEAARCFDGAIIQNPPRATQVMLASDMEAIAAAQFHPNVSMYTVTRMMSGNAIGEMDIKLQYPTSVTGLTKQYRFSSISTVDPTL</sequence>
<protein>
    <recommendedName>
        <fullName evidence="3">F-box domain-containing protein</fullName>
    </recommendedName>
</protein>
<proteinExistence type="predicted"/>
<dbReference type="GeneID" id="54347719"/>
<name>A0A6A5RR12_9PLEO</name>
<dbReference type="RefSeq" id="XP_033450450.1">
    <property type="nucleotide sequence ID" value="XM_033590064.1"/>
</dbReference>
<accession>A0A6A5RR12</accession>
<evidence type="ECO:0008006" key="3">
    <source>
        <dbReference type="Google" id="ProtNLM"/>
    </source>
</evidence>
<dbReference type="Proteomes" id="UP000800082">
    <property type="component" value="Unassembled WGS sequence"/>
</dbReference>
<dbReference type="AlphaFoldDB" id="A0A6A5RR12"/>